<accession>A0A7W3EPR7</accession>
<evidence type="ECO:0000313" key="2">
    <source>
        <dbReference type="Proteomes" id="UP000510927"/>
    </source>
</evidence>
<protein>
    <submittedName>
        <fullName evidence="1">Putative DNA-binding transcriptional regulator</fullName>
    </submittedName>
</protein>
<dbReference type="EMBL" id="CP055675">
    <property type="protein sequence ID" value="QLM99576.1"/>
    <property type="molecule type" value="Genomic_DNA"/>
</dbReference>
<evidence type="ECO:0000313" key="1">
    <source>
        <dbReference type="EMBL" id="QLM99576.1"/>
    </source>
</evidence>
<keyword evidence="1" id="KW-0238">DNA-binding</keyword>
<name>A0A7W3EPR7_ESCFE</name>
<gene>
    <name evidence="1" type="ORF">HVY52_07080</name>
</gene>
<dbReference type="SUPFAM" id="SSF46955">
    <property type="entry name" value="Putative DNA-binding domain"/>
    <property type="match status" value="1"/>
</dbReference>
<dbReference type="AlphaFoldDB" id="A0A7W3EPR7"/>
<dbReference type="GO" id="GO:0003677">
    <property type="term" value="F:DNA binding"/>
    <property type="evidence" value="ECO:0007669"/>
    <property type="project" value="UniProtKB-KW"/>
</dbReference>
<sequence>MKILRSKMTTKELADFTGMANQTINRWIREKKWKTERFPGVKGGRARLVVIDHEVKEFLYGVPEVRKRLSLSLEEEPRADYTPQVHSQPFRQILDAVEKMSPVEQEKLALFLAREGIRNFLARLDIDESA</sequence>
<dbReference type="Proteomes" id="UP000510927">
    <property type="component" value="Chromosome"/>
</dbReference>
<reference evidence="1 2" key="1">
    <citation type="submission" date="2020-06" db="EMBL/GenBank/DDBJ databases">
        <title>REHAB project genomes.</title>
        <authorList>
            <person name="Shaw L.P."/>
        </authorList>
    </citation>
    <scope>NUCLEOTIDE SEQUENCE [LARGE SCALE GENOMIC DNA]</scope>
    <source>
        <strain evidence="1 2">RHB28-C13</strain>
    </source>
</reference>
<dbReference type="InterPro" id="IPR009061">
    <property type="entry name" value="DNA-bd_dom_put_sf"/>
</dbReference>
<proteinExistence type="predicted"/>
<organism evidence="1 2">
    <name type="scientific">Escherichia fergusonii</name>
    <dbReference type="NCBI Taxonomy" id="564"/>
    <lineage>
        <taxon>Bacteria</taxon>
        <taxon>Pseudomonadati</taxon>
        <taxon>Pseudomonadota</taxon>
        <taxon>Gammaproteobacteria</taxon>
        <taxon>Enterobacterales</taxon>
        <taxon>Enterobacteriaceae</taxon>
        <taxon>Escherichia</taxon>
    </lineage>
</organism>
<dbReference type="RefSeq" id="WP_181203275.1">
    <property type="nucleotide sequence ID" value="NZ_CP055675.1"/>
</dbReference>
<dbReference type="InterPro" id="IPR010749">
    <property type="entry name" value="YfeC-like"/>
</dbReference>
<dbReference type="Pfam" id="PF07037">
    <property type="entry name" value="YfeC-like"/>
    <property type="match status" value="1"/>
</dbReference>